<dbReference type="PATRIC" id="fig|1619131.3.peg.760"/>
<dbReference type="AlphaFoldDB" id="A0A0G0VX14"/>
<evidence type="ECO:0000256" key="8">
    <source>
        <dbReference type="RuleBase" id="RU004506"/>
    </source>
</evidence>
<evidence type="ECO:0000313" key="11">
    <source>
        <dbReference type="Proteomes" id="UP000034544"/>
    </source>
</evidence>
<evidence type="ECO:0000256" key="2">
    <source>
        <dbReference type="ARBA" id="ARBA00010447"/>
    </source>
</evidence>
<feature type="domain" description="Aminotransferase class V" evidence="9">
    <location>
        <begin position="23"/>
        <end position="394"/>
    </location>
</feature>
<dbReference type="EMBL" id="LCBF01000047">
    <property type="protein sequence ID" value="KKS05390.1"/>
    <property type="molecule type" value="Genomic_DNA"/>
</dbReference>
<gene>
    <name evidence="10" type="ORF">UU59_C0047G0003</name>
</gene>
<evidence type="ECO:0000256" key="5">
    <source>
        <dbReference type="ARBA" id="ARBA00022898"/>
    </source>
</evidence>
<dbReference type="PANTHER" id="PTHR43586">
    <property type="entry name" value="CYSTEINE DESULFURASE"/>
    <property type="match status" value="1"/>
</dbReference>
<evidence type="ECO:0000256" key="3">
    <source>
        <dbReference type="ARBA" id="ARBA00012239"/>
    </source>
</evidence>
<evidence type="ECO:0000256" key="7">
    <source>
        <dbReference type="RuleBase" id="RU004504"/>
    </source>
</evidence>
<dbReference type="InterPro" id="IPR016454">
    <property type="entry name" value="Cysteine_dSase"/>
</dbReference>
<comment type="cofactor">
    <cofactor evidence="1 7">
        <name>pyridoxal 5'-phosphate</name>
        <dbReference type="ChEBI" id="CHEBI:597326"/>
    </cofactor>
</comment>
<reference evidence="10 11" key="1">
    <citation type="journal article" date="2015" name="Nature">
        <title>rRNA introns, odd ribosomes, and small enigmatic genomes across a large radiation of phyla.</title>
        <authorList>
            <person name="Brown C.T."/>
            <person name="Hug L.A."/>
            <person name="Thomas B.C."/>
            <person name="Sharon I."/>
            <person name="Castelle C.J."/>
            <person name="Singh A."/>
            <person name="Wilkins M.J."/>
            <person name="Williams K.H."/>
            <person name="Banfield J.F."/>
        </authorList>
    </citation>
    <scope>NUCLEOTIDE SEQUENCE [LARGE SCALE GENOMIC DNA]</scope>
</reference>
<organism evidence="10 11">
    <name type="scientific">candidate division WWE3 bacterium GW2011_GWE1_41_27</name>
    <dbReference type="NCBI Taxonomy" id="1619131"/>
    <lineage>
        <taxon>Bacteria</taxon>
        <taxon>Katanobacteria</taxon>
    </lineage>
</organism>
<dbReference type="Gene3D" id="3.40.640.10">
    <property type="entry name" value="Type I PLP-dependent aspartate aminotransferase-like (Major domain)"/>
    <property type="match status" value="1"/>
</dbReference>
<dbReference type="PANTHER" id="PTHR43586:SF8">
    <property type="entry name" value="CYSTEINE DESULFURASE 1, CHLOROPLASTIC"/>
    <property type="match status" value="1"/>
</dbReference>
<dbReference type="InterPro" id="IPR000192">
    <property type="entry name" value="Aminotrans_V_dom"/>
</dbReference>
<comment type="similarity">
    <text evidence="2 8">Belongs to the class-V pyridoxal-phosphate-dependent aminotransferase family. Csd subfamily.</text>
</comment>
<evidence type="ECO:0000256" key="1">
    <source>
        <dbReference type="ARBA" id="ARBA00001933"/>
    </source>
</evidence>
<dbReference type="InterPro" id="IPR015422">
    <property type="entry name" value="PyrdxlP-dep_Trfase_small"/>
</dbReference>
<proteinExistence type="inferred from homology"/>
<dbReference type="SUPFAM" id="SSF53383">
    <property type="entry name" value="PLP-dependent transferases"/>
    <property type="match status" value="1"/>
</dbReference>
<comment type="function">
    <text evidence="8">Catalyzes the removal of elemental sulfur and selenium atoms from L-cysteine, L-cystine, L-selenocysteine, and L-selenocystine to produce L-alanine.</text>
</comment>
<dbReference type="InterPro" id="IPR015421">
    <property type="entry name" value="PyrdxlP-dep_Trfase_major"/>
</dbReference>
<dbReference type="InterPro" id="IPR015424">
    <property type="entry name" value="PyrdxlP-dep_Trfase"/>
</dbReference>
<dbReference type="PIRSF" id="PIRSF005572">
    <property type="entry name" value="NifS"/>
    <property type="match status" value="1"/>
</dbReference>
<keyword evidence="5 8" id="KW-0663">Pyridoxal phosphate</keyword>
<accession>A0A0G0VX14</accession>
<evidence type="ECO:0000256" key="6">
    <source>
        <dbReference type="ARBA" id="ARBA00050776"/>
    </source>
</evidence>
<dbReference type="GO" id="GO:0006534">
    <property type="term" value="P:cysteine metabolic process"/>
    <property type="evidence" value="ECO:0007669"/>
    <property type="project" value="UniProtKB-UniRule"/>
</dbReference>
<keyword evidence="4 8" id="KW-0808">Transferase</keyword>
<sequence>MDIEKIKKDFPILTRKIGLNDLVYLDNTATTQKPLQVIDAIKDYYMEHNANVHRGIHTLSEEASEMYDNSRKTVARFINAVYPEEIIFTRGTTESLNMAAFSWGVPNLKKGDKILLTNFEHHSNLIPWQIVAKNTGAELKFIKTGAEGVVDMAEFKNALTSDVKLVCIAHASNVLGTVTDIKEISKMAHAVGALICVDGAQAVPHMPVNVQSLGCDFYSFSGHKMLGPMGIGVLYVKKSVMGQMVPSQFGGGMIKEVSLTDASWAEAPEKFEAGTPDAAGAIGLAAAIDYLSAIGMDNVREHEIKMSKYVVEKLAAIEGIKILGPLDPEKRTGLISFYSEKVHAHDIASVLNSSGIAVRSGHHCAMPLHKELGLPATVRASYYIYNDFSDVDKLAEGVKKALTMLS</sequence>
<dbReference type="EC" id="2.8.1.7" evidence="3 8"/>
<dbReference type="GO" id="GO:0030170">
    <property type="term" value="F:pyridoxal phosphate binding"/>
    <property type="evidence" value="ECO:0007669"/>
    <property type="project" value="UniProtKB-UniRule"/>
</dbReference>
<dbReference type="InterPro" id="IPR010970">
    <property type="entry name" value="Cys_dSase_SufS"/>
</dbReference>
<dbReference type="NCBIfam" id="TIGR01979">
    <property type="entry name" value="sufS"/>
    <property type="match status" value="1"/>
</dbReference>
<dbReference type="GO" id="GO:0031071">
    <property type="term" value="F:cysteine desulfurase activity"/>
    <property type="evidence" value="ECO:0007669"/>
    <property type="project" value="UniProtKB-UniRule"/>
</dbReference>
<dbReference type="Proteomes" id="UP000034544">
    <property type="component" value="Unassembled WGS sequence"/>
</dbReference>
<dbReference type="PROSITE" id="PS00595">
    <property type="entry name" value="AA_TRANSFER_CLASS_5"/>
    <property type="match status" value="1"/>
</dbReference>
<comment type="catalytic activity">
    <reaction evidence="6 8">
        <text>(sulfur carrier)-H + L-cysteine = (sulfur carrier)-SH + L-alanine</text>
        <dbReference type="Rhea" id="RHEA:43892"/>
        <dbReference type="Rhea" id="RHEA-COMP:14737"/>
        <dbReference type="Rhea" id="RHEA-COMP:14739"/>
        <dbReference type="ChEBI" id="CHEBI:29917"/>
        <dbReference type="ChEBI" id="CHEBI:35235"/>
        <dbReference type="ChEBI" id="CHEBI:57972"/>
        <dbReference type="ChEBI" id="CHEBI:64428"/>
        <dbReference type="EC" id="2.8.1.7"/>
    </reaction>
</comment>
<dbReference type="Gene3D" id="3.90.1150.10">
    <property type="entry name" value="Aspartate Aminotransferase, domain 1"/>
    <property type="match status" value="1"/>
</dbReference>
<protein>
    <recommendedName>
        <fullName evidence="3 8">Cysteine desulfurase</fullName>
        <ecNumber evidence="3 8">2.8.1.7</ecNumber>
    </recommendedName>
</protein>
<dbReference type="CDD" id="cd06453">
    <property type="entry name" value="SufS_like"/>
    <property type="match status" value="1"/>
</dbReference>
<evidence type="ECO:0000256" key="4">
    <source>
        <dbReference type="ARBA" id="ARBA00022679"/>
    </source>
</evidence>
<dbReference type="InterPro" id="IPR020578">
    <property type="entry name" value="Aminotrans_V_PyrdxlP_BS"/>
</dbReference>
<comment type="caution">
    <text evidence="10">The sequence shown here is derived from an EMBL/GenBank/DDBJ whole genome shotgun (WGS) entry which is preliminary data.</text>
</comment>
<name>A0A0G0VX14_UNCKA</name>
<dbReference type="Pfam" id="PF00266">
    <property type="entry name" value="Aminotran_5"/>
    <property type="match status" value="1"/>
</dbReference>
<evidence type="ECO:0000259" key="9">
    <source>
        <dbReference type="Pfam" id="PF00266"/>
    </source>
</evidence>
<evidence type="ECO:0000313" key="10">
    <source>
        <dbReference type="EMBL" id="KKS05390.1"/>
    </source>
</evidence>